<dbReference type="GO" id="GO:0000271">
    <property type="term" value="P:polysaccharide biosynthetic process"/>
    <property type="evidence" value="ECO:0007669"/>
    <property type="project" value="TreeGrafter"/>
</dbReference>
<dbReference type="KEGG" id="min:Minf_0469"/>
<dbReference type="AlphaFoldDB" id="B3DZB0"/>
<dbReference type="InterPro" id="IPR015424">
    <property type="entry name" value="PyrdxlP-dep_Trfase"/>
</dbReference>
<dbReference type="EMBL" id="CP000975">
    <property type="protein sequence ID" value="ACD82527.1"/>
    <property type="molecule type" value="Genomic_DNA"/>
</dbReference>
<accession>B3DZB0</accession>
<evidence type="ECO:0000313" key="3">
    <source>
        <dbReference type="Proteomes" id="UP000009149"/>
    </source>
</evidence>
<protein>
    <submittedName>
        <fullName evidence="2">Pyridoxal phosphate-dependent enzyme</fullName>
    </submittedName>
</protein>
<sequence length="392" mass="43629">MTPGLNRGKIMNGKLIKFSDPDMTSRELEGVYRVLGSSDFSGGAEIEAFERDFARYVGRKYGVSFSGAKVAFYLCLKALGLGKGDTVILSACSWRETGQVLAWAEIVPRFVDIDYWSMAIEPSKIEKEITPEVKAIIGSNPNGHPADWQQLEKIAKDHSLFLIEDSTEAIGCSFKGRRVGSFGICSLFDFSQPSALVTGRGAMIVTDCEGLASLLRILRDRSAEERQSVVKSRQPYLGCSMSGLEAALGVAQLQRIDEILQKRKAVEEFYSHFLCGFEGIKDPYVSPQATEVHWFSYVVHLGTRFSKSSRDAIIEDLRRENIEAYPYCHPLHMTGWAIERGMRRGMLPITERVADRTIALPFHGQLSFEEVEFIVKNLKEASLNVGAGAAIY</sequence>
<dbReference type="GO" id="GO:0030170">
    <property type="term" value="F:pyridoxal phosphate binding"/>
    <property type="evidence" value="ECO:0007669"/>
    <property type="project" value="TreeGrafter"/>
</dbReference>
<proteinExistence type="inferred from homology"/>
<dbReference type="HOGENOM" id="CLU_033332_0_1_0"/>
<dbReference type="Gene3D" id="3.40.640.10">
    <property type="entry name" value="Type I PLP-dependent aspartate aminotransferase-like (Major domain)"/>
    <property type="match status" value="1"/>
</dbReference>
<dbReference type="Proteomes" id="UP000009149">
    <property type="component" value="Chromosome"/>
</dbReference>
<evidence type="ECO:0000256" key="1">
    <source>
        <dbReference type="RuleBase" id="RU004508"/>
    </source>
</evidence>
<dbReference type="PANTHER" id="PTHR30244">
    <property type="entry name" value="TRANSAMINASE"/>
    <property type="match status" value="1"/>
</dbReference>
<dbReference type="STRING" id="481448.Minf_0469"/>
<dbReference type="GO" id="GO:0008483">
    <property type="term" value="F:transaminase activity"/>
    <property type="evidence" value="ECO:0007669"/>
    <property type="project" value="TreeGrafter"/>
</dbReference>
<gene>
    <name evidence="2" type="primary">wecE</name>
    <name evidence="2" type="ordered locus">Minf_0469</name>
</gene>
<name>B3DZB0_METI4</name>
<dbReference type="Gene3D" id="3.90.1150.10">
    <property type="entry name" value="Aspartate Aminotransferase, domain 1"/>
    <property type="match status" value="1"/>
</dbReference>
<comment type="similarity">
    <text evidence="1">Belongs to the DegT/DnrJ/EryC1 family.</text>
</comment>
<dbReference type="InterPro" id="IPR015421">
    <property type="entry name" value="PyrdxlP-dep_Trfase_major"/>
</dbReference>
<dbReference type="PIRSF" id="PIRSF000390">
    <property type="entry name" value="PLP_StrS"/>
    <property type="match status" value="1"/>
</dbReference>
<evidence type="ECO:0000313" key="2">
    <source>
        <dbReference type="EMBL" id="ACD82527.1"/>
    </source>
</evidence>
<organism evidence="2 3">
    <name type="scientific">Methylacidiphilum infernorum (isolate V4)</name>
    <name type="common">Methylokorus infernorum (strain V4)</name>
    <dbReference type="NCBI Taxonomy" id="481448"/>
    <lineage>
        <taxon>Bacteria</taxon>
        <taxon>Pseudomonadati</taxon>
        <taxon>Verrucomicrobiota</taxon>
        <taxon>Methylacidiphilae</taxon>
        <taxon>Methylacidiphilales</taxon>
        <taxon>Methylacidiphilaceae</taxon>
        <taxon>Methylacidiphilum (ex Ratnadevi et al. 2023)</taxon>
    </lineage>
</organism>
<dbReference type="SUPFAM" id="SSF53383">
    <property type="entry name" value="PLP-dependent transferases"/>
    <property type="match status" value="1"/>
</dbReference>
<keyword evidence="1" id="KW-0663">Pyridoxal phosphate</keyword>
<dbReference type="InterPro" id="IPR000653">
    <property type="entry name" value="DegT/StrS_aminotransferase"/>
</dbReference>
<dbReference type="PANTHER" id="PTHR30244:SF39">
    <property type="entry name" value="BLR3650 PROTEIN"/>
    <property type="match status" value="1"/>
</dbReference>
<dbReference type="eggNOG" id="COG0399">
    <property type="taxonomic scope" value="Bacteria"/>
</dbReference>
<dbReference type="InterPro" id="IPR015422">
    <property type="entry name" value="PyrdxlP-dep_Trfase_small"/>
</dbReference>
<dbReference type="Pfam" id="PF01041">
    <property type="entry name" value="DegT_DnrJ_EryC1"/>
    <property type="match status" value="1"/>
</dbReference>
<reference evidence="2 3" key="1">
    <citation type="journal article" date="2008" name="Biol. Direct">
        <title>Complete genome sequence of the extremely acidophilic methanotroph isolate V4, Methylacidiphilum infernorum, a representative of the bacterial phylum Verrucomicrobia.</title>
        <authorList>
            <person name="Hou S."/>
            <person name="Makarova K.S."/>
            <person name="Saw J.H."/>
            <person name="Senin P."/>
            <person name="Ly B.V."/>
            <person name="Zhou Z."/>
            <person name="Ren Y."/>
            <person name="Wang J."/>
            <person name="Galperin M.Y."/>
            <person name="Omelchenko M.V."/>
            <person name="Wolf Y.I."/>
            <person name="Yutin N."/>
            <person name="Koonin E.V."/>
            <person name="Stott M.B."/>
            <person name="Mountain B.W."/>
            <person name="Crowe M.A."/>
            <person name="Smirnova A.V."/>
            <person name="Dunfield P.F."/>
            <person name="Feng L."/>
            <person name="Wang L."/>
            <person name="Alam M."/>
        </authorList>
    </citation>
    <scope>NUCLEOTIDE SEQUENCE [LARGE SCALE GENOMIC DNA]</scope>
    <source>
        <strain evidence="3">Isolate V4</strain>
    </source>
</reference>